<gene>
    <name evidence="31" type="ORF">SMACR_06510</name>
</gene>
<evidence type="ECO:0000256" key="7">
    <source>
        <dbReference type="ARBA" id="ARBA00012513"/>
    </source>
</evidence>
<keyword evidence="16" id="KW-0547">Nucleotide-binding</keyword>
<keyword evidence="10" id="KW-0158">Chromosome</keyword>
<protein>
    <recommendedName>
        <fullName evidence="9">EKC/KEOPS complex subunit BUD32</fullName>
        <ecNumber evidence="7">2.7.11.1</ecNumber>
    </recommendedName>
    <alternativeName>
        <fullName evidence="25 26">Atypical Serine/threonine protein kinase BUD32</fullName>
    </alternativeName>
    <alternativeName>
        <fullName evidence="8">EKC/KEOPS complex subunit bud32</fullName>
    </alternativeName>
</protein>
<dbReference type="GO" id="GO:0005634">
    <property type="term" value="C:nucleus"/>
    <property type="evidence" value="ECO:0007669"/>
    <property type="project" value="UniProtKB-SubCell"/>
</dbReference>
<evidence type="ECO:0000256" key="24">
    <source>
        <dbReference type="ARBA" id="ARBA00023242"/>
    </source>
</evidence>
<dbReference type="Proteomes" id="UP000433876">
    <property type="component" value="Unassembled WGS sequence"/>
</dbReference>
<proteinExistence type="inferred from homology"/>
<dbReference type="GO" id="GO:0000408">
    <property type="term" value="C:EKC/KEOPS complex"/>
    <property type="evidence" value="ECO:0007669"/>
    <property type="project" value="TreeGrafter"/>
</dbReference>
<dbReference type="InterPro" id="IPR008266">
    <property type="entry name" value="Tyr_kinase_AS"/>
</dbReference>
<evidence type="ECO:0000256" key="15">
    <source>
        <dbReference type="ARBA" id="ARBA00022694"/>
    </source>
</evidence>
<evidence type="ECO:0000256" key="8">
    <source>
        <dbReference type="ARBA" id="ARBA00013948"/>
    </source>
</evidence>
<dbReference type="GO" id="GO:0000781">
    <property type="term" value="C:chromosome, telomeric region"/>
    <property type="evidence" value="ECO:0007669"/>
    <property type="project" value="UniProtKB-SubCell"/>
</dbReference>
<dbReference type="PANTHER" id="PTHR12209:SF0">
    <property type="entry name" value="EKC_KEOPS COMPLEX SUBUNIT TP53RK"/>
    <property type="match status" value="1"/>
</dbReference>
<evidence type="ECO:0000256" key="3">
    <source>
        <dbReference type="ARBA" id="ARBA00004496"/>
    </source>
</evidence>
<evidence type="ECO:0000256" key="1">
    <source>
        <dbReference type="ARBA" id="ARBA00003747"/>
    </source>
</evidence>
<accession>A0A8S8ZGG4</accession>
<keyword evidence="13" id="KW-0597">Phosphoprotein</keyword>
<dbReference type="PROSITE" id="PS00109">
    <property type="entry name" value="PROTEIN_KINASE_TYR"/>
    <property type="match status" value="1"/>
</dbReference>
<evidence type="ECO:0000256" key="19">
    <source>
        <dbReference type="ARBA" id="ARBA00022840"/>
    </source>
</evidence>
<keyword evidence="14" id="KW-0808">Transferase</keyword>
<comment type="catalytic activity">
    <reaction evidence="28">
        <text>L-seryl-[protein] + ATP = O-phospho-L-seryl-[protein] + ADP + H(+)</text>
        <dbReference type="Rhea" id="RHEA:17989"/>
        <dbReference type="Rhea" id="RHEA-COMP:9863"/>
        <dbReference type="Rhea" id="RHEA-COMP:11604"/>
        <dbReference type="ChEBI" id="CHEBI:15378"/>
        <dbReference type="ChEBI" id="CHEBI:29999"/>
        <dbReference type="ChEBI" id="CHEBI:30616"/>
        <dbReference type="ChEBI" id="CHEBI:83421"/>
        <dbReference type="ChEBI" id="CHEBI:456216"/>
        <dbReference type="EC" id="2.7.11.1"/>
    </reaction>
</comment>
<feature type="compositionally biased region" description="Polar residues" evidence="29">
    <location>
        <begin position="262"/>
        <end position="274"/>
    </location>
</feature>
<dbReference type="InterPro" id="IPR000719">
    <property type="entry name" value="Prot_kinase_dom"/>
</dbReference>
<dbReference type="GO" id="GO:0004674">
    <property type="term" value="F:protein serine/threonine kinase activity"/>
    <property type="evidence" value="ECO:0007669"/>
    <property type="project" value="UniProtKB-KW"/>
</dbReference>
<evidence type="ECO:0000256" key="9">
    <source>
        <dbReference type="ARBA" id="ARBA00019973"/>
    </source>
</evidence>
<dbReference type="GO" id="GO:0070525">
    <property type="term" value="P:tRNA threonylcarbamoyladenosine metabolic process"/>
    <property type="evidence" value="ECO:0007669"/>
    <property type="project" value="TreeGrafter"/>
</dbReference>
<evidence type="ECO:0000256" key="17">
    <source>
        <dbReference type="ARBA" id="ARBA00022777"/>
    </source>
</evidence>
<feature type="domain" description="Protein kinase" evidence="30">
    <location>
        <begin position="107"/>
        <end position="368"/>
    </location>
</feature>
<comment type="catalytic activity">
    <reaction evidence="27">
        <text>L-threonyl-[protein] + ATP = O-phospho-L-threonyl-[protein] + ADP + H(+)</text>
        <dbReference type="Rhea" id="RHEA:46608"/>
        <dbReference type="Rhea" id="RHEA-COMP:11060"/>
        <dbReference type="Rhea" id="RHEA-COMP:11605"/>
        <dbReference type="ChEBI" id="CHEBI:15378"/>
        <dbReference type="ChEBI" id="CHEBI:30013"/>
        <dbReference type="ChEBI" id="CHEBI:30616"/>
        <dbReference type="ChEBI" id="CHEBI:61977"/>
        <dbReference type="ChEBI" id="CHEBI:456216"/>
        <dbReference type="EC" id="2.7.11.1"/>
    </reaction>
</comment>
<evidence type="ECO:0000256" key="14">
    <source>
        <dbReference type="ARBA" id="ARBA00022679"/>
    </source>
</evidence>
<keyword evidence="21" id="KW-0805">Transcription regulation</keyword>
<dbReference type="AlphaFoldDB" id="A0A8S8ZGG4"/>
<evidence type="ECO:0000256" key="23">
    <source>
        <dbReference type="ARBA" id="ARBA00023163"/>
    </source>
</evidence>
<keyword evidence="11" id="KW-0963">Cytoplasm</keyword>
<evidence type="ECO:0000256" key="6">
    <source>
        <dbReference type="ARBA" id="ARBA00011534"/>
    </source>
</evidence>
<dbReference type="FunFam" id="1.10.510.10:FF:000845">
    <property type="entry name" value="Probable bifunctional tRNA threonylcarbamoyladenosine biosynthesis protein"/>
    <property type="match status" value="1"/>
</dbReference>
<keyword evidence="19" id="KW-0067">ATP-binding</keyword>
<feature type="region of interest" description="Disordered" evidence="29">
    <location>
        <begin position="31"/>
        <end position="75"/>
    </location>
</feature>
<dbReference type="PANTHER" id="PTHR12209">
    <property type="entry name" value="NON-SPECIFIC SERINE/THREONINE PROTEIN KINASE"/>
    <property type="match status" value="1"/>
</dbReference>
<dbReference type="InterPro" id="IPR011009">
    <property type="entry name" value="Kinase-like_dom_sf"/>
</dbReference>
<dbReference type="Gene3D" id="1.10.510.10">
    <property type="entry name" value="Transferase(Phosphotransferase) domain 1"/>
    <property type="match status" value="1"/>
</dbReference>
<keyword evidence="18" id="KW-0378">Hydrolase</keyword>
<evidence type="ECO:0000256" key="27">
    <source>
        <dbReference type="ARBA" id="ARBA00047899"/>
    </source>
</evidence>
<keyword evidence="17" id="KW-0418">Kinase</keyword>
<keyword evidence="20" id="KW-0779">Telomere</keyword>
<dbReference type="GO" id="GO:0005524">
    <property type="term" value="F:ATP binding"/>
    <property type="evidence" value="ECO:0007669"/>
    <property type="project" value="UniProtKB-KW"/>
</dbReference>
<dbReference type="Pfam" id="PF06293">
    <property type="entry name" value="Kdo"/>
    <property type="match status" value="1"/>
</dbReference>
<sequence length="368" mass="40868">MPFPANVPLHPSQLQTTEANGKQKFAKINNHHHNSTRNHITDSDRTFKPAQNPENTITKLMDTSPQSPPTKKRKMATDTIAAAAPAAIEDQQEHQFPLPTILTHPSATPPILITQGAEGRLYKTTFFSPNIPCALKYRPPKPYRHPILDARLTKARLAFEAKVLERCRREGVPVPAVYAQNAAAGWIAVEWIEGAPVRVKINEWLGQRPRNEEEEKEADAKEKGPLVELMKRIGAAIAGLHRTGVVHGDLTTSNMMLRPPAKSTTDQGKETNGVNGVGSEEAQEKAKLLEGDVVIIDFGLANQSQSDEDRATDLYVLERAFASTHPRAENLFEHLLESYKQTFGKKGVSVLHKLEDVRMRGRKRSMIG</sequence>
<keyword evidence="15" id="KW-0819">tRNA processing</keyword>
<dbReference type="OMA" id="YCEYEDA"/>
<dbReference type="FunFam" id="3.30.200.20:FF:000603">
    <property type="entry name" value="EKC/KEOPS complex subunit bud32"/>
    <property type="match status" value="1"/>
</dbReference>
<comment type="caution">
    <text evidence="31">The sequence shown here is derived from an EMBL/GenBank/DDBJ whole genome shotgun (WGS) entry which is preliminary data.</text>
</comment>
<evidence type="ECO:0000256" key="11">
    <source>
        <dbReference type="ARBA" id="ARBA00022490"/>
    </source>
</evidence>
<dbReference type="VEuPathDB" id="FungiDB:SMAC_06510"/>
<evidence type="ECO:0000256" key="28">
    <source>
        <dbReference type="ARBA" id="ARBA00048679"/>
    </source>
</evidence>
<feature type="compositionally biased region" description="Polar residues" evidence="29">
    <location>
        <begin position="52"/>
        <end position="65"/>
    </location>
</feature>
<comment type="similarity">
    <text evidence="5">Belongs to the protein kinase superfamily. BUD32 family.</text>
</comment>
<reference evidence="31 32" key="1">
    <citation type="submission" date="2017-07" db="EMBL/GenBank/DDBJ databases">
        <title>Genome sequence of the Sordaria macrospora wild type strain R19027.</title>
        <authorList>
            <person name="Nowrousian M."/>
            <person name="Teichert I."/>
            <person name="Kueck U."/>
        </authorList>
    </citation>
    <scope>NUCLEOTIDE SEQUENCE [LARGE SCALE GENOMIC DNA]</scope>
    <source>
        <strain evidence="31 32">R19027</strain>
        <tissue evidence="31">Mycelium</tissue>
    </source>
</reference>
<dbReference type="EC" id="2.7.11.1" evidence="7"/>
<comment type="function">
    <text evidence="1">Component of the EKC/KEOPS complex that is required for the formation of a threonylcarbamoyl group on adenosine at position 37 (t(6)A37) in tRNAs that read codons beginning with adenine. The complex is probably involved in the transfer of the threonylcarbamoyl moiety of threonylcarbamoyl-AMP (TC-AMP) to the N6 group of A37. BUD32 has ATPase activity in the context of the EKC/KEOPS complex and likely plays a supporting role to the catalytic subunit KAE1. The EKC/KEOPS complex also promotes both telomere uncapping and telomere elongation. The complex is required for efficient recruitment of transcriptional coactivators.</text>
</comment>
<dbReference type="GO" id="GO:0005829">
    <property type="term" value="C:cytosol"/>
    <property type="evidence" value="ECO:0007669"/>
    <property type="project" value="TreeGrafter"/>
</dbReference>
<dbReference type="SUPFAM" id="SSF56112">
    <property type="entry name" value="Protein kinase-like (PK-like)"/>
    <property type="match status" value="1"/>
</dbReference>
<evidence type="ECO:0000256" key="13">
    <source>
        <dbReference type="ARBA" id="ARBA00022553"/>
    </source>
</evidence>
<dbReference type="PROSITE" id="PS50011">
    <property type="entry name" value="PROTEIN_KINASE_DOM"/>
    <property type="match status" value="1"/>
</dbReference>
<organism evidence="31 32">
    <name type="scientific">Sordaria macrospora</name>
    <dbReference type="NCBI Taxonomy" id="5147"/>
    <lineage>
        <taxon>Eukaryota</taxon>
        <taxon>Fungi</taxon>
        <taxon>Dikarya</taxon>
        <taxon>Ascomycota</taxon>
        <taxon>Pezizomycotina</taxon>
        <taxon>Sordariomycetes</taxon>
        <taxon>Sordariomycetidae</taxon>
        <taxon>Sordariales</taxon>
        <taxon>Sordariaceae</taxon>
        <taxon>Sordaria</taxon>
    </lineage>
</organism>
<evidence type="ECO:0000256" key="10">
    <source>
        <dbReference type="ARBA" id="ARBA00022454"/>
    </source>
</evidence>
<evidence type="ECO:0000256" key="21">
    <source>
        <dbReference type="ARBA" id="ARBA00023015"/>
    </source>
</evidence>
<keyword evidence="12" id="KW-0723">Serine/threonine-protein kinase</keyword>
<name>A0A8S8ZGG4_SORMA</name>
<evidence type="ECO:0000256" key="29">
    <source>
        <dbReference type="SAM" id="MobiDB-lite"/>
    </source>
</evidence>
<keyword evidence="24" id="KW-0539">Nucleus</keyword>
<keyword evidence="22" id="KW-0010">Activator</keyword>
<evidence type="ECO:0000256" key="5">
    <source>
        <dbReference type="ARBA" id="ARBA00010630"/>
    </source>
</evidence>
<feature type="region of interest" description="Disordered" evidence="29">
    <location>
        <begin position="252"/>
        <end position="280"/>
    </location>
</feature>
<keyword evidence="23" id="KW-0804">Transcription</keyword>
<dbReference type="GO" id="GO:0016787">
    <property type="term" value="F:hydrolase activity"/>
    <property type="evidence" value="ECO:0007669"/>
    <property type="project" value="UniProtKB-KW"/>
</dbReference>
<evidence type="ECO:0000256" key="4">
    <source>
        <dbReference type="ARBA" id="ARBA00004574"/>
    </source>
</evidence>
<dbReference type="GO" id="GO:0008033">
    <property type="term" value="P:tRNA processing"/>
    <property type="evidence" value="ECO:0007669"/>
    <property type="project" value="UniProtKB-KW"/>
</dbReference>
<evidence type="ECO:0000256" key="25">
    <source>
        <dbReference type="ARBA" id="ARBA00030980"/>
    </source>
</evidence>
<evidence type="ECO:0000313" key="32">
    <source>
        <dbReference type="Proteomes" id="UP000433876"/>
    </source>
</evidence>
<evidence type="ECO:0000256" key="16">
    <source>
        <dbReference type="ARBA" id="ARBA00022741"/>
    </source>
</evidence>
<comment type="subunit">
    <text evidence="6">Component of the EKC/KEOPS complex composed of at least BUD32, CGI121, GON7, KAE1 and PCC1; the whole complex dimerizes.</text>
</comment>
<evidence type="ECO:0000313" key="31">
    <source>
        <dbReference type="EMBL" id="KAA8627821.1"/>
    </source>
</evidence>
<evidence type="ECO:0000256" key="18">
    <source>
        <dbReference type="ARBA" id="ARBA00022801"/>
    </source>
</evidence>
<dbReference type="EMBL" id="NMPR01000233">
    <property type="protein sequence ID" value="KAA8627821.1"/>
    <property type="molecule type" value="Genomic_DNA"/>
</dbReference>
<evidence type="ECO:0000259" key="30">
    <source>
        <dbReference type="PROSITE" id="PS50011"/>
    </source>
</evidence>
<evidence type="ECO:0000256" key="12">
    <source>
        <dbReference type="ARBA" id="ARBA00022527"/>
    </source>
</evidence>
<dbReference type="Gene3D" id="3.30.200.20">
    <property type="entry name" value="Phosphorylase Kinase, domain 1"/>
    <property type="match status" value="1"/>
</dbReference>
<evidence type="ECO:0000256" key="2">
    <source>
        <dbReference type="ARBA" id="ARBA00004123"/>
    </source>
</evidence>
<evidence type="ECO:0000256" key="20">
    <source>
        <dbReference type="ARBA" id="ARBA00022895"/>
    </source>
</evidence>
<evidence type="ECO:0000256" key="26">
    <source>
        <dbReference type="ARBA" id="ARBA00033194"/>
    </source>
</evidence>
<comment type="subcellular location">
    <subcellularLocation>
        <location evidence="4">Chromosome</location>
        <location evidence="4">Telomere</location>
    </subcellularLocation>
    <subcellularLocation>
        <location evidence="3">Cytoplasm</location>
    </subcellularLocation>
    <subcellularLocation>
        <location evidence="2">Nucleus</location>
    </subcellularLocation>
</comment>
<evidence type="ECO:0000256" key="22">
    <source>
        <dbReference type="ARBA" id="ARBA00023159"/>
    </source>
</evidence>